<gene>
    <name evidence="2" type="ORF">GHT06_003803</name>
</gene>
<evidence type="ECO:0000313" key="3">
    <source>
        <dbReference type="Proteomes" id="UP000820818"/>
    </source>
</evidence>
<comment type="caution">
    <text evidence="2">The sequence shown here is derived from an EMBL/GenBank/DDBJ whole genome shotgun (WGS) entry which is preliminary data.</text>
</comment>
<name>A0AAD5PKR3_9CRUS</name>
<keyword evidence="3" id="KW-1185">Reference proteome</keyword>
<sequence length="203" mass="22985">MEATHKTSSQRKAKKYGIRKQWKMLCEYATERNGDITNMKTSDNLYEAAALLSETSCSNTTFPSASHPHCAVRHVYRGKHLKTQSPPQASPPRSGPLSLATPQPRPQRSARRRRRLFRLPLPLDCLMHLRVYKEHGRIKGTNEAQDNRVNLGKSVCHYCCHSFSTQPVGVPIRYKDGVFICVPVYFALFLVRVLTCATKCEGP</sequence>
<dbReference type="Proteomes" id="UP000820818">
    <property type="component" value="Unassembled WGS sequence"/>
</dbReference>
<organism evidence="2 3">
    <name type="scientific">Daphnia sinensis</name>
    <dbReference type="NCBI Taxonomy" id="1820382"/>
    <lineage>
        <taxon>Eukaryota</taxon>
        <taxon>Metazoa</taxon>
        <taxon>Ecdysozoa</taxon>
        <taxon>Arthropoda</taxon>
        <taxon>Crustacea</taxon>
        <taxon>Branchiopoda</taxon>
        <taxon>Diplostraca</taxon>
        <taxon>Cladocera</taxon>
        <taxon>Anomopoda</taxon>
        <taxon>Daphniidae</taxon>
        <taxon>Daphnia</taxon>
        <taxon>Daphnia similis group</taxon>
    </lineage>
</organism>
<proteinExistence type="predicted"/>
<accession>A0AAD5PKR3</accession>
<dbReference type="EMBL" id="WJBH02000290">
    <property type="protein sequence ID" value="KAI9549617.1"/>
    <property type="molecule type" value="Genomic_DNA"/>
</dbReference>
<evidence type="ECO:0000313" key="2">
    <source>
        <dbReference type="EMBL" id="KAI9549617.1"/>
    </source>
</evidence>
<dbReference type="AlphaFoldDB" id="A0AAD5PKR3"/>
<protein>
    <submittedName>
        <fullName evidence="2">Uncharacterized protein</fullName>
    </submittedName>
</protein>
<evidence type="ECO:0000256" key="1">
    <source>
        <dbReference type="SAM" id="MobiDB-lite"/>
    </source>
</evidence>
<feature type="region of interest" description="Disordered" evidence="1">
    <location>
        <begin position="80"/>
        <end position="112"/>
    </location>
</feature>
<reference evidence="2" key="1">
    <citation type="submission" date="2022-05" db="EMBL/GenBank/DDBJ databases">
        <title>A multi-omics perspective on studying reproductive biology in Daphnia sinensis.</title>
        <authorList>
            <person name="Jia J."/>
        </authorList>
    </citation>
    <scope>NUCLEOTIDE SEQUENCE</scope>
    <source>
        <strain evidence="2">WSL</strain>
    </source>
</reference>